<reference evidence="2 3" key="1">
    <citation type="journal article" date="2019" name="Sci. Rep.">
        <title>Orb-weaving spider Araneus ventricosus genome elucidates the spidroin gene catalogue.</title>
        <authorList>
            <person name="Kono N."/>
            <person name="Nakamura H."/>
            <person name="Ohtoshi R."/>
            <person name="Moran D.A.P."/>
            <person name="Shinohara A."/>
            <person name="Yoshida Y."/>
            <person name="Fujiwara M."/>
            <person name="Mori M."/>
            <person name="Tomita M."/>
            <person name="Arakawa K."/>
        </authorList>
    </citation>
    <scope>NUCLEOTIDE SEQUENCE [LARGE SCALE GENOMIC DNA]</scope>
</reference>
<dbReference type="AlphaFoldDB" id="A0A4Y2RNA6"/>
<evidence type="ECO:0000256" key="1">
    <source>
        <dbReference type="SAM" id="MobiDB-lite"/>
    </source>
</evidence>
<feature type="region of interest" description="Disordered" evidence="1">
    <location>
        <begin position="1"/>
        <end position="37"/>
    </location>
</feature>
<feature type="non-terminal residue" evidence="2">
    <location>
        <position position="1"/>
    </location>
</feature>
<proteinExistence type="predicted"/>
<accession>A0A4Y2RNA6</accession>
<comment type="caution">
    <text evidence="2">The sequence shown here is derived from an EMBL/GenBank/DDBJ whole genome shotgun (WGS) entry which is preliminary data.</text>
</comment>
<dbReference type="Proteomes" id="UP000499080">
    <property type="component" value="Unassembled WGS sequence"/>
</dbReference>
<dbReference type="EMBL" id="BGPR01017672">
    <property type="protein sequence ID" value="GBN76890.1"/>
    <property type="molecule type" value="Genomic_DNA"/>
</dbReference>
<evidence type="ECO:0000313" key="3">
    <source>
        <dbReference type="Proteomes" id="UP000499080"/>
    </source>
</evidence>
<feature type="compositionally biased region" description="Acidic residues" evidence="1">
    <location>
        <begin position="16"/>
        <end position="33"/>
    </location>
</feature>
<organism evidence="2 3">
    <name type="scientific">Araneus ventricosus</name>
    <name type="common">Orbweaver spider</name>
    <name type="synonym">Epeira ventricosa</name>
    <dbReference type="NCBI Taxonomy" id="182803"/>
    <lineage>
        <taxon>Eukaryota</taxon>
        <taxon>Metazoa</taxon>
        <taxon>Ecdysozoa</taxon>
        <taxon>Arthropoda</taxon>
        <taxon>Chelicerata</taxon>
        <taxon>Arachnida</taxon>
        <taxon>Araneae</taxon>
        <taxon>Araneomorphae</taxon>
        <taxon>Entelegynae</taxon>
        <taxon>Araneoidea</taxon>
        <taxon>Araneidae</taxon>
        <taxon>Araneus</taxon>
    </lineage>
</organism>
<protein>
    <submittedName>
        <fullName evidence="2">Uncharacterized protein</fullName>
    </submittedName>
</protein>
<sequence length="52" mass="5716">QYSAALAELSKKIPAEDESDASDLDGELTEYSDNETGSEIVVEDNPVHKEYI</sequence>
<name>A0A4Y2RNA6_ARAVE</name>
<keyword evidence="3" id="KW-1185">Reference proteome</keyword>
<evidence type="ECO:0000313" key="2">
    <source>
        <dbReference type="EMBL" id="GBN76890.1"/>
    </source>
</evidence>
<gene>
    <name evidence="2" type="ORF">AVEN_156531-2_1</name>
</gene>